<sequence>MAFSATTACALTGASSCFVVSSMHYISHLILFSILRIPTFTTSTTSTAIMVALSLIAYFLPSPPVHRERCDRVVWVFSRPFFIGTIATFFFCFLILATGPFLASSASTAYTVNVAARTFLVSADRVIAEKVTRLLNYHAVLFFWHLRVHRICAGHVLSRRADRLLAVYSKYLSPLLGVPRIHCSINFGIPPSTVCTATVAAVSFLVGSNGVVDIFHSTSCLASHAPPTSPASTVYSVIMAVLSLLVGTDGVYSSAICSAFQARTATTANMISASFLVGSFARYIYFGLQPRQPPGGVICGFFPCVGCGPRGRRFAHCWETVSLKKSVQSPRFCVALMSRWPYPAASRPRWWRPAVPFPLDVWEYLLLTWCDIDGTILDFVRHRDALYASRPEFVALMLSRAIFWTRVYLHCGSSENELAVILVSAGQAALHVEVDLRVTSSSAEFGDNVGALLDPHPNLRSCLATLALTSARWSTLAVRINRPRYYSIAKDFLVSVSAPHLVAATLHSSCASDGALPQILGGMLGALKTLRVLAFPLQWIQHSSLNSLQVLDIRNLALSHHPDQQRFTDILRSVALTLEMLSMGATGMLQSHPFVPSTFDLPRLQRLEMVFLFVDARQTGLLVSVLDAVSAPSLTHLRLEGCDRDSAAHIGTCMSIIRGVTHLSVSGGSEYAQELARCPDTWPHIQTATCAPCALSSFADYATRRAQSNLPQLLYLQCLHHPRLGFQEADEIEIAHLQLLVKKVGRGQLSVCGKAMR</sequence>
<feature type="transmembrane region" description="Helical" evidence="1">
    <location>
        <begin position="81"/>
        <end position="103"/>
    </location>
</feature>
<protein>
    <submittedName>
        <fullName evidence="2">Uncharacterized protein</fullName>
    </submittedName>
</protein>
<evidence type="ECO:0000313" key="2">
    <source>
        <dbReference type="EMBL" id="KAJ7037575.1"/>
    </source>
</evidence>
<keyword evidence="1" id="KW-0472">Membrane</keyword>
<dbReference type="Proteomes" id="UP001218188">
    <property type="component" value="Unassembled WGS sequence"/>
</dbReference>
<organism evidence="2 3">
    <name type="scientific">Mycena alexandri</name>
    <dbReference type="NCBI Taxonomy" id="1745969"/>
    <lineage>
        <taxon>Eukaryota</taxon>
        <taxon>Fungi</taxon>
        <taxon>Dikarya</taxon>
        <taxon>Basidiomycota</taxon>
        <taxon>Agaricomycotina</taxon>
        <taxon>Agaricomycetes</taxon>
        <taxon>Agaricomycetidae</taxon>
        <taxon>Agaricales</taxon>
        <taxon>Marasmiineae</taxon>
        <taxon>Mycenaceae</taxon>
        <taxon>Mycena</taxon>
    </lineage>
</organism>
<reference evidence="2" key="1">
    <citation type="submission" date="2023-03" db="EMBL/GenBank/DDBJ databases">
        <title>Massive genome expansion in bonnet fungi (Mycena s.s.) driven by repeated elements and novel gene families across ecological guilds.</title>
        <authorList>
            <consortium name="Lawrence Berkeley National Laboratory"/>
            <person name="Harder C.B."/>
            <person name="Miyauchi S."/>
            <person name="Viragh M."/>
            <person name="Kuo A."/>
            <person name="Thoen E."/>
            <person name="Andreopoulos B."/>
            <person name="Lu D."/>
            <person name="Skrede I."/>
            <person name="Drula E."/>
            <person name="Henrissat B."/>
            <person name="Morin E."/>
            <person name="Kohler A."/>
            <person name="Barry K."/>
            <person name="LaButti K."/>
            <person name="Morin E."/>
            <person name="Salamov A."/>
            <person name="Lipzen A."/>
            <person name="Mereny Z."/>
            <person name="Hegedus B."/>
            <person name="Baldrian P."/>
            <person name="Stursova M."/>
            <person name="Weitz H."/>
            <person name="Taylor A."/>
            <person name="Grigoriev I.V."/>
            <person name="Nagy L.G."/>
            <person name="Martin F."/>
            <person name="Kauserud H."/>
        </authorList>
    </citation>
    <scope>NUCLEOTIDE SEQUENCE</scope>
    <source>
        <strain evidence="2">CBHHK200</strain>
    </source>
</reference>
<proteinExistence type="predicted"/>
<dbReference type="AlphaFoldDB" id="A0AAD6T1D7"/>
<keyword evidence="3" id="KW-1185">Reference proteome</keyword>
<evidence type="ECO:0000313" key="3">
    <source>
        <dbReference type="Proteomes" id="UP001218188"/>
    </source>
</evidence>
<accession>A0AAD6T1D7</accession>
<gene>
    <name evidence="2" type="ORF">C8F04DRAFT_1180316</name>
</gene>
<dbReference type="SUPFAM" id="SSF52058">
    <property type="entry name" value="L domain-like"/>
    <property type="match status" value="1"/>
</dbReference>
<feature type="transmembrane region" description="Helical" evidence="1">
    <location>
        <begin position="40"/>
        <end position="60"/>
    </location>
</feature>
<comment type="caution">
    <text evidence="2">The sequence shown here is derived from an EMBL/GenBank/DDBJ whole genome shotgun (WGS) entry which is preliminary data.</text>
</comment>
<dbReference type="EMBL" id="JARJCM010000036">
    <property type="protein sequence ID" value="KAJ7037575.1"/>
    <property type="molecule type" value="Genomic_DNA"/>
</dbReference>
<keyword evidence="1" id="KW-1133">Transmembrane helix</keyword>
<evidence type="ECO:0000256" key="1">
    <source>
        <dbReference type="SAM" id="Phobius"/>
    </source>
</evidence>
<name>A0AAD6T1D7_9AGAR</name>
<keyword evidence="1" id="KW-0812">Transmembrane</keyword>